<name>A0ABQ5DCQ8_9ASTR</name>
<comment type="caution">
    <text evidence="1">The sequence shown here is derived from an EMBL/GenBank/DDBJ whole genome shotgun (WGS) entry which is preliminary data.</text>
</comment>
<dbReference type="Proteomes" id="UP001151760">
    <property type="component" value="Unassembled WGS sequence"/>
</dbReference>
<reference evidence="1" key="1">
    <citation type="journal article" date="2022" name="Int. J. Mol. Sci.">
        <title>Draft Genome of Tanacetum Coccineum: Genomic Comparison of Closely Related Tanacetum-Family Plants.</title>
        <authorList>
            <person name="Yamashiro T."/>
            <person name="Shiraishi A."/>
            <person name="Nakayama K."/>
            <person name="Satake H."/>
        </authorList>
    </citation>
    <scope>NUCLEOTIDE SEQUENCE</scope>
</reference>
<accession>A0ABQ5DCQ8</accession>
<evidence type="ECO:0000313" key="1">
    <source>
        <dbReference type="EMBL" id="GJT36652.1"/>
    </source>
</evidence>
<gene>
    <name evidence="1" type="ORF">Tco_0927071</name>
</gene>
<keyword evidence="2" id="KW-1185">Reference proteome</keyword>
<protein>
    <submittedName>
        <fullName evidence="1">Uncharacterized protein</fullName>
    </submittedName>
</protein>
<sequence>MATIILTLEEYVKNAKDEYGWMMVETEVLNLLKISDDLFSCETPLGMTFKEFKRLSSINDDLFSYEVKIPKPTYAPCVEQQTDCRSRDFESYQWKISYKECEKIYAEAVILIDKRLVRLIDVTVEKMLDLKYGDHKTMDENVKKGVIATWLIKSYKRQFEDYLEIKKQRDTYRKEPNLEYNPSNLSRGDDEVELTNEEISNYEEDVPREVSEMAEIFKIETDLFDFETPLCKTFKKFNCSLKEETYLFARRTEGFRPHGEIKNNWINMWKKVTPWIRDEVPYEEIDHICEPFRFKDGKTKWPTCNWNDDRFCNGGELPGMIRLRFMTYFQDYEWYNNLIDGNLKKEALRQKAIYEESWGDVTQGARKFYAWLKRCFDNFHKLDYNLLIKLEEYWWKVDDDECSPFTNWRNLTSITHKNNLEEEDNPKSDPYLDIYRTCYNSRKDGR</sequence>
<reference evidence="1" key="2">
    <citation type="submission" date="2022-01" db="EMBL/GenBank/DDBJ databases">
        <authorList>
            <person name="Yamashiro T."/>
            <person name="Shiraishi A."/>
            <person name="Satake H."/>
            <person name="Nakayama K."/>
        </authorList>
    </citation>
    <scope>NUCLEOTIDE SEQUENCE</scope>
</reference>
<organism evidence="1 2">
    <name type="scientific">Tanacetum coccineum</name>
    <dbReference type="NCBI Taxonomy" id="301880"/>
    <lineage>
        <taxon>Eukaryota</taxon>
        <taxon>Viridiplantae</taxon>
        <taxon>Streptophyta</taxon>
        <taxon>Embryophyta</taxon>
        <taxon>Tracheophyta</taxon>
        <taxon>Spermatophyta</taxon>
        <taxon>Magnoliopsida</taxon>
        <taxon>eudicotyledons</taxon>
        <taxon>Gunneridae</taxon>
        <taxon>Pentapetalae</taxon>
        <taxon>asterids</taxon>
        <taxon>campanulids</taxon>
        <taxon>Asterales</taxon>
        <taxon>Asteraceae</taxon>
        <taxon>Asteroideae</taxon>
        <taxon>Anthemideae</taxon>
        <taxon>Anthemidinae</taxon>
        <taxon>Tanacetum</taxon>
    </lineage>
</organism>
<evidence type="ECO:0000313" key="2">
    <source>
        <dbReference type="Proteomes" id="UP001151760"/>
    </source>
</evidence>
<proteinExistence type="predicted"/>
<dbReference type="EMBL" id="BQNB010015157">
    <property type="protein sequence ID" value="GJT36652.1"/>
    <property type="molecule type" value="Genomic_DNA"/>
</dbReference>